<sequence length="261" mass="28551">MRIQTFPEIPIRISPEAKVLPANTLRFYFYFPRPAEAHFDRAQLCLLNEDEQVVRDPFLVLSQELWSADGRRLTVLMEPGRIKRGLGPDPAHDPALVVGRTYSLAVTALGQTAHHTFCVSDPVLEAVDETHWRLVAPTVGSLDPVVVHFDRVMDAALCEDEIGVLTVSGDIVQTSVSLAPDGTTAQIIPSHPWSALEHHLVVSERLEDVCGNRLGEALDHDLSTGGRPRAGTISFTCHGLEGRDTPPNSSTTPVYPDETPA</sequence>
<organism evidence="2 3">
    <name type="scientific">Granulicella mallensis</name>
    <dbReference type="NCBI Taxonomy" id="940614"/>
    <lineage>
        <taxon>Bacteria</taxon>
        <taxon>Pseudomonadati</taxon>
        <taxon>Acidobacteriota</taxon>
        <taxon>Terriglobia</taxon>
        <taxon>Terriglobales</taxon>
        <taxon>Acidobacteriaceae</taxon>
        <taxon>Granulicella</taxon>
    </lineage>
</organism>
<evidence type="ECO:0000313" key="2">
    <source>
        <dbReference type="EMBL" id="MBB5065004.1"/>
    </source>
</evidence>
<comment type="caution">
    <text evidence="2">The sequence shown here is derived from an EMBL/GenBank/DDBJ whole genome shotgun (WGS) entry which is preliminary data.</text>
</comment>
<dbReference type="EMBL" id="JACHIO010000014">
    <property type="protein sequence ID" value="MBB5065004.1"/>
    <property type="molecule type" value="Genomic_DNA"/>
</dbReference>
<dbReference type="RefSeq" id="WP_184257370.1">
    <property type="nucleotide sequence ID" value="NZ_JACHIO010000014.1"/>
</dbReference>
<evidence type="ECO:0000256" key="1">
    <source>
        <dbReference type="SAM" id="MobiDB-lite"/>
    </source>
</evidence>
<reference evidence="2 3" key="1">
    <citation type="submission" date="2020-08" db="EMBL/GenBank/DDBJ databases">
        <title>Genomic Encyclopedia of Type Strains, Phase IV (KMG-V): Genome sequencing to study the core and pangenomes of soil and plant-associated prokaryotes.</title>
        <authorList>
            <person name="Whitman W."/>
        </authorList>
    </citation>
    <scope>NUCLEOTIDE SEQUENCE [LARGE SCALE GENOMIC DNA]</scope>
    <source>
        <strain evidence="2 3">X5P3</strain>
    </source>
</reference>
<protein>
    <recommendedName>
        <fullName evidence="4">SbsA Ig-like domain-containing protein</fullName>
    </recommendedName>
</protein>
<name>A0A7W7ZRX1_9BACT</name>
<gene>
    <name evidence="2" type="ORF">HDF15_003367</name>
</gene>
<feature type="region of interest" description="Disordered" evidence="1">
    <location>
        <begin position="238"/>
        <end position="261"/>
    </location>
</feature>
<evidence type="ECO:0008006" key="4">
    <source>
        <dbReference type="Google" id="ProtNLM"/>
    </source>
</evidence>
<proteinExistence type="predicted"/>
<evidence type="ECO:0000313" key="3">
    <source>
        <dbReference type="Proteomes" id="UP000584867"/>
    </source>
</evidence>
<accession>A0A7W7ZRX1</accession>
<dbReference type="AlphaFoldDB" id="A0A7W7ZRX1"/>
<dbReference type="Proteomes" id="UP000584867">
    <property type="component" value="Unassembled WGS sequence"/>
</dbReference>